<dbReference type="Pfam" id="PF16344">
    <property type="entry name" value="FecR_C"/>
    <property type="match status" value="1"/>
</dbReference>
<protein>
    <submittedName>
        <fullName evidence="4">FecR family protein</fullName>
    </submittedName>
</protein>
<organism evidence="4 5">
    <name type="scientific">Siphonobacter aquaeclarae</name>
    <dbReference type="NCBI Taxonomy" id="563176"/>
    <lineage>
        <taxon>Bacteria</taxon>
        <taxon>Pseudomonadati</taxon>
        <taxon>Bacteroidota</taxon>
        <taxon>Cytophagia</taxon>
        <taxon>Cytophagales</taxon>
        <taxon>Cytophagaceae</taxon>
        <taxon>Siphonobacter</taxon>
    </lineage>
</organism>
<dbReference type="RefSeq" id="WP_093208915.1">
    <property type="nucleotide sequence ID" value="NZ_FNGS01000012.1"/>
</dbReference>
<dbReference type="InterPro" id="IPR032508">
    <property type="entry name" value="FecR_C"/>
</dbReference>
<feature type="domain" description="Protein FecR C-terminal" evidence="3">
    <location>
        <begin position="271"/>
        <end position="339"/>
    </location>
</feature>
<evidence type="ECO:0000313" key="5">
    <source>
        <dbReference type="Proteomes" id="UP000198901"/>
    </source>
</evidence>
<name>A0A1G9YA39_9BACT</name>
<keyword evidence="5" id="KW-1185">Reference proteome</keyword>
<dbReference type="InterPro" id="IPR012373">
    <property type="entry name" value="Ferrdict_sens_TM"/>
</dbReference>
<dbReference type="STRING" id="563176.SAMN04488090_4874"/>
<dbReference type="EMBL" id="FNGS01000012">
    <property type="protein sequence ID" value="SDN05850.1"/>
    <property type="molecule type" value="Genomic_DNA"/>
</dbReference>
<dbReference type="Gene3D" id="2.60.120.1440">
    <property type="match status" value="1"/>
</dbReference>
<dbReference type="Pfam" id="PF04773">
    <property type="entry name" value="FecR"/>
    <property type="match status" value="1"/>
</dbReference>
<accession>A0A1G9YA39</accession>
<feature type="transmembrane region" description="Helical" evidence="1">
    <location>
        <begin position="92"/>
        <end position="111"/>
    </location>
</feature>
<gene>
    <name evidence="4" type="ORF">SAMN04488090_4874</name>
</gene>
<keyword evidence="1" id="KW-0812">Transmembrane</keyword>
<evidence type="ECO:0000259" key="3">
    <source>
        <dbReference type="Pfam" id="PF16344"/>
    </source>
</evidence>
<dbReference type="PIRSF" id="PIRSF018266">
    <property type="entry name" value="FecR"/>
    <property type="match status" value="1"/>
</dbReference>
<dbReference type="PANTHER" id="PTHR30273">
    <property type="entry name" value="PERIPLASMIC SIGNAL SENSOR AND SIGMA FACTOR ACTIVATOR FECR-RELATED"/>
    <property type="match status" value="1"/>
</dbReference>
<dbReference type="AlphaFoldDB" id="A0A1G9YA39"/>
<feature type="domain" description="FecR protein" evidence="2">
    <location>
        <begin position="137"/>
        <end position="223"/>
    </location>
</feature>
<evidence type="ECO:0000259" key="2">
    <source>
        <dbReference type="Pfam" id="PF04773"/>
    </source>
</evidence>
<dbReference type="InterPro" id="IPR006860">
    <property type="entry name" value="FecR"/>
</dbReference>
<dbReference type="OrthoDB" id="645173at2"/>
<dbReference type="Proteomes" id="UP000198901">
    <property type="component" value="Unassembled WGS sequence"/>
</dbReference>
<keyword evidence="1" id="KW-1133">Transmembrane helix</keyword>
<dbReference type="PANTHER" id="PTHR30273:SF2">
    <property type="entry name" value="PROTEIN FECR"/>
    <property type="match status" value="1"/>
</dbReference>
<proteinExistence type="predicted"/>
<sequence>MVPYADYTPDDFLNDDAFIRWVRTPDEDSDRFWQFIAAEHPHLVPAMSQARERIGELAAFLPGVGKTDVEDVWTRLQEQTQEARPVRRLPTAWWAAACLLLVAGSLTTWLVSRTPAMRVASEPAGISLVEVRNDGSAERIVSLGDGSTIRLAPQSTVRIDTAFRERRNVYLSGEAFFEVARDPKRPFLVHTNGLITKVLGTSFRVTAYDKDARVTVQVRTGKVAVYPSRTTENAGLLLTPNQQAYFLRKESQLGRGLVDNPKLLPEAVKDRFAFEDTPMPDIFRALEKAYGIRIVFDEEVFGKCRMTTTLDEGMLFEKLNVICTVSGASYQSVDGEIVITGRGCD</sequence>
<evidence type="ECO:0000313" key="4">
    <source>
        <dbReference type="EMBL" id="SDN05850.1"/>
    </source>
</evidence>
<evidence type="ECO:0000256" key="1">
    <source>
        <dbReference type="SAM" id="Phobius"/>
    </source>
</evidence>
<dbReference type="GO" id="GO:0016989">
    <property type="term" value="F:sigma factor antagonist activity"/>
    <property type="evidence" value="ECO:0007669"/>
    <property type="project" value="TreeGrafter"/>
</dbReference>
<keyword evidence="1" id="KW-0472">Membrane</keyword>
<dbReference type="Gene3D" id="3.55.50.30">
    <property type="match status" value="1"/>
</dbReference>
<reference evidence="4 5" key="1">
    <citation type="submission" date="2016-10" db="EMBL/GenBank/DDBJ databases">
        <authorList>
            <person name="de Groot N.N."/>
        </authorList>
    </citation>
    <scope>NUCLEOTIDE SEQUENCE [LARGE SCALE GENOMIC DNA]</scope>
    <source>
        <strain evidence="4 5">DSM 21668</strain>
    </source>
</reference>